<sequence length="313" mass="33705">MTLVQETTTGLAGGLADELVGELAWGRSYAVVSPDHFRVDYVINPFMDPADQPEPERTREQWHAMLAALRDAGARVDVLRQRPDSPDMVYAMNLGIALTLADGRDAFLASHMRYAERRAETTSAASWAESRGRVVLGVGRDGVGPHLEAGDLFAWRGDLVAGFGPRTEEAALAPVAAALDVRVRGLRIVHPAMYHLDLAFCPLDDRRAMVCPAAFDAASAAALLDLVPEPLVLTEEEALTFCANAVVVGRTVLMPACPPRVRERLEAWGFRVVLLDLSELHKGGGSVRCLTNPTDLVVGRDLDVVPGGAVVLP</sequence>
<evidence type="ECO:0000313" key="2">
    <source>
        <dbReference type="Proteomes" id="UP001239215"/>
    </source>
</evidence>
<name>A0AAJ1X3M9_9ACTN</name>
<dbReference type="Pfam" id="PF19420">
    <property type="entry name" value="DDAH_eukar"/>
    <property type="match status" value="1"/>
</dbReference>
<evidence type="ECO:0000313" key="1">
    <source>
        <dbReference type="EMBL" id="MDQ1105879.1"/>
    </source>
</evidence>
<gene>
    <name evidence="1" type="ORF">QE405_003163</name>
</gene>
<dbReference type="Gene3D" id="3.75.10.10">
    <property type="entry name" value="L-arginine/glycine Amidinotransferase, Chain A"/>
    <property type="match status" value="1"/>
</dbReference>
<dbReference type="RefSeq" id="WP_307202526.1">
    <property type="nucleotide sequence ID" value="NZ_JAUTAN010000001.1"/>
</dbReference>
<dbReference type="EMBL" id="JAUTAN010000001">
    <property type="protein sequence ID" value="MDQ1105879.1"/>
    <property type="molecule type" value="Genomic_DNA"/>
</dbReference>
<dbReference type="SUPFAM" id="SSF55909">
    <property type="entry name" value="Pentein"/>
    <property type="match status" value="1"/>
</dbReference>
<organism evidence="1 2">
    <name type="scientific">Nocardioides zeae</name>
    <dbReference type="NCBI Taxonomy" id="1457234"/>
    <lineage>
        <taxon>Bacteria</taxon>
        <taxon>Bacillati</taxon>
        <taxon>Actinomycetota</taxon>
        <taxon>Actinomycetes</taxon>
        <taxon>Propionibacteriales</taxon>
        <taxon>Nocardioidaceae</taxon>
        <taxon>Nocardioides</taxon>
    </lineage>
</organism>
<comment type="caution">
    <text evidence="1">The sequence shown here is derived from an EMBL/GenBank/DDBJ whole genome shotgun (WGS) entry which is preliminary data.</text>
</comment>
<reference evidence="1" key="1">
    <citation type="submission" date="2023-07" db="EMBL/GenBank/DDBJ databases">
        <title>Functional and genomic diversity of the sorghum phyllosphere microbiome.</title>
        <authorList>
            <person name="Shade A."/>
        </authorList>
    </citation>
    <scope>NUCLEOTIDE SEQUENCE</scope>
    <source>
        <strain evidence="1">SORGH_AS_1067</strain>
    </source>
</reference>
<proteinExistence type="predicted"/>
<dbReference type="Proteomes" id="UP001239215">
    <property type="component" value="Unassembled WGS sequence"/>
</dbReference>
<accession>A0AAJ1X3M9</accession>
<protein>
    <submittedName>
        <fullName evidence="1">N-dimethylarginine dimethylaminohydrolase</fullName>
    </submittedName>
</protein>
<dbReference type="AlphaFoldDB" id="A0AAJ1X3M9"/>